<feature type="transmembrane region" description="Helical" evidence="1">
    <location>
        <begin position="49"/>
        <end position="71"/>
    </location>
</feature>
<reference evidence="4" key="1">
    <citation type="journal article" date="2019" name="Int. J. Syst. Evol. Microbiol.">
        <title>The Global Catalogue of Microorganisms (GCM) 10K type strain sequencing project: providing services to taxonomists for standard genome sequencing and annotation.</title>
        <authorList>
            <consortium name="The Broad Institute Genomics Platform"/>
            <consortium name="The Broad Institute Genome Sequencing Center for Infectious Disease"/>
            <person name="Wu L."/>
            <person name="Ma J."/>
        </authorList>
    </citation>
    <scope>NUCLEOTIDE SEQUENCE [LARGE SCALE GENOMIC DNA]</scope>
    <source>
        <strain evidence="4">KCTC 52438</strain>
    </source>
</reference>
<keyword evidence="1" id="KW-0472">Membrane</keyword>
<keyword evidence="1" id="KW-0812">Transmembrane</keyword>
<comment type="caution">
    <text evidence="3">The sequence shown here is derived from an EMBL/GenBank/DDBJ whole genome shotgun (WGS) entry which is preliminary data.</text>
</comment>
<dbReference type="EMBL" id="JBHRSZ010000002">
    <property type="protein sequence ID" value="MFC3150759.1"/>
    <property type="molecule type" value="Genomic_DNA"/>
</dbReference>
<evidence type="ECO:0000256" key="1">
    <source>
        <dbReference type="SAM" id="Phobius"/>
    </source>
</evidence>
<name>A0ABV7HDH7_9GAMM</name>
<evidence type="ECO:0000259" key="2">
    <source>
        <dbReference type="Pfam" id="PF14317"/>
    </source>
</evidence>
<evidence type="ECO:0000313" key="4">
    <source>
        <dbReference type="Proteomes" id="UP001595476"/>
    </source>
</evidence>
<feature type="domain" description="YcxB-like C-terminal" evidence="2">
    <location>
        <begin position="91"/>
        <end position="148"/>
    </location>
</feature>
<gene>
    <name evidence="3" type="ORF">ACFOEK_06955</name>
</gene>
<dbReference type="Proteomes" id="UP001595476">
    <property type="component" value="Unassembled WGS sequence"/>
</dbReference>
<dbReference type="Pfam" id="PF14317">
    <property type="entry name" value="YcxB"/>
    <property type="match status" value="1"/>
</dbReference>
<keyword evidence="1" id="KW-1133">Transmembrane helix</keyword>
<proteinExistence type="predicted"/>
<feature type="transmembrane region" description="Helical" evidence="1">
    <location>
        <begin position="26"/>
        <end position="43"/>
    </location>
</feature>
<evidence type="ECO:0000313" key="3">
    <source>
        <dbReference type="EMBL" id="MFC3150759.1"/>
    </source>
</evidence>
<dbReference type="RefSeq" id="WP_386718151.1">
    <property type="nucleotide sequence ID" value="NZ_JBHRSZ010000002.1"/>
</dbReference>
<sequence>MECSYTLSESEVVKALQLHGRGTNKTLIVLAVLGIALILLGMFTKFKFIGFGGAIGGLVGYFVTMFLITPFNAKRQFKENRSLRGELTISFSDEEVGFKAETGESKLSWSDIHKWKLGGGMYLLYITSNMFHMVPLRALENENELSSLLLKHVGPQKV</sequence>
<accession>A0ABV7HDH7</accession>
<keyword evidence="4" id="KW-1185">Reference proteome</keyword>
<protein>
    <submittedName>
        <fullName evidence="3">YcxB family protein</fullName>
    </submittedName>
</protein>
<dbReference type="InterPro" id="IPR025588">
    <property type="entry name" value="YcxB-like_C"/>
</dbReference>
<organism evidence="3 4">
    <name type="scientific">Litoribrevibacter euphylliae</name>
    <dbReference type="NCBI Taxonomy" id="1834034"/>
    <lineage>
        <taxon>Bacteria</taxon>
        <taxon>Pseudomonadati</taxon>
        <taxon>Pseudomonadota</taxon>
        <taxon>Gammaproteobacteria</taxon>
        <taxon>Oceanospirillales</taxon>
        <taxon>Oceanospirillaceae</taxon>
        <taxon>Litoribrevibacter</taxon>
    </lineage>
</organism>